<protein>
    <recommendedName>
        <fullName evidence="4">Peptidyl-Asp metallopeptidase</fullName>
    </recommendedName>
</protein>
<evidence type="ECO:0008006" key="4">
    <source>
        <dbReference type="Google" id="ProtNLM"/>
    </source>
</evidence>
<organism evidence="2 3">
    <name type="scientific">Streptomyces finlayi</name>
    <dbReference type="NCBI Taxonomy" id="67296"/>
    <lineage>
        <taxon>Bacteria</taxon>
        <taxon>Bacillati</taxon>
        <taxon>Actinomycetota</taxon>
        <taxon>Actinomycetes</taxon>
        <taxon>Kitasatosporales</taxon>
        <taxon>Streptomycetaceae</taxon>
        <taxon>Streptomyces</taxon>
    </lineage>
</organism>
<reference evidence="2" key="2">
    <citation type="submission" date="2020-09" db="EMBL/GenBank/DDBJ databases">
        <authorList>
            <person name="Sun Q."/>
            <person name="Ohkuma M."/>
        </authorList>
    </citation>
    <scope>NUCLEOTIDE SEQUENCE</scope>
    <source>
        <strain evidence="2">JCM 4637</strain>
    </source>
</reference>
<sequence length="330" mass="36102">MITTLSPVVTSATTGLMLAALALGAAVPGADVNAHSQPNKSKAMPPTAGVRTPCPRIDVLGIYTTKATQAVGGKHRISFASRAIAKRMNRSLKHSGICGKVRFVTSYTAASYTGPETFAAAYRHLKNPHEKTLGAQAHRLRDQYGADLVVLLIDQEQRGGGKGDYTSTLSPASDEFAYSVADVEGIERDSVSHEWGHNLGLAHDRYTISADPVGRMRISTTRPYNTGWITPDGRYRTIMAYEKSCLFSCEQISRFANPEQTYKGQPLGDMLNDNARVLRETLPIVAGYRDRPPAPQPPYVPQQCTAHPWRLACWLRLPNAQLPDTWLGLL</sequence>
<evidence type="ECO:0000256" key="1">
    <source>
        <dbReference type="SAM" id="SignalP"/>
    </source>
</evidence>
<reference evidence="2" key="1">
    <citation type="journal article" date="2014" name="Int. J. Syst. Evol. Microbiol.">
        <title>Complete genome sequence of Corynebacterium casei LMG S-19264T (=DSM 44701T), isolated from a smear-ripened cheese.</title>
        <authorList>
            <consortium name="US DOE Joint Genome Institute (JGI-PGF)"/>
            <person name="Walter F."/>
            <person name="Albersmeier A."/>
            <person name="Kalinowski J."/>
            <person name="Ruckert C."/>
        </authorList>
    </citation>
    <scope>NUCLEOTIDE SEQUENCE</scope>
    <source>
        <strain evidence="2">JCM 4637</strain>
    </source>
</reference>
<evidence type="ECO:0000313" key="2">
    <source>
        <dbReference type="EMBL" id="GHD18219.1"/>
    </source>
</evidence>
<feature type="chain" id="PRO_5038888323" description="Peptidyl-Asp metallopeptidase" evidence="1">
    <location>
        <begin position="26"/>
        <end position="330"/>
    </location>
</feature>
<name>A0A919CFR0_9ACTN</name>
<proteinExistence type="predicted"/>
<evidence type="ECO:0000313" key="3">
    <source>
        <dbReference type="Proteomes" id="UP000638353"/>
    </source>
</evidence>
<comment type="caution">
    <text evidence="2">The sequence shown here is derived from an EMBL/GenBank/DDBJ whole genome shotgun (WGS) entry which is preliminary data.</text>
</comment>
<gene>
    <name evidence="2" type="ORF">GCM10010334_80760</name>
</gene>
<dbReference type="EMBL" id="BMVC01000029">
    <property type="protein sequence ID" value="GHD18219.1"/>
    <property type="molecule type" value="Genomic_DNA"/>
</dbReference>
<dbReference type="AlphaFoldDB" id="A0A919CFR0"/>
<dbReference type="Proteomes" id="UP000638353">
    <property type="component" value="Unassembled WGS sequence"/>
</dbReference>
<feature type="signal peptide" evidence="1">
    <location>
        <begin position="1"/>
        <end position="25"/>
    </location>
</feature>
<dbReference type="SUPFAM" id="SSF55486">
    <property type="entry name" value="Metalloproteases ('zincins'), catalytic domain"/>
    <property type="match status" value="1"/>
</dbReference>
<dbReference type="Pfam" id="PF13583">
    <property type="entry name" value="Reprolysin_4"/>
    <property type="match status" value="1"/>
</dbReference>
<dbReference type="RefSeq" id="WP_189828298.1">
    <property type="nucleotide sequence ID" value="NZ_BMVC01000029.1"/>
</dbReference>
<keyword evidence="1" id="KW-0732">Signal</keyword>
<accession>A0A919CFR0</accession>